<evidence type="ECO:0000256" key="1">
    <source>
        <dbReference type="ARBA" id="ARBA00010169"/>
    </source>
</evidence>
<dbReference type="InterPro" id="IPR015867">
    <property type="entry name" value="N-reg_PII/ATP_PRibTrfase_C"/>
</dbReference>
<dbReference type="PANTHER" id="PTHR23419">
    <property type="entry name" value="DIVALENT CATION TOLERANCE CUTA-RELATED"/>
    <property type="match status" value="1"/>
</dbReference>
<organism evidence="2 3">
    <name type="scientific">Candidatus Ozemobacter sibiricus</name>
    <dbReference type="NCBI Taxonomy" id="2268124"/>
    <lineage>
        <taxon>Bacteria</taxon>
        <taxon>Candidatus Ozemobacteria</taxon>
        <taxon>Candidatus Ozemobacterales</taxon>
        <taxon>Candidatus Ozemobacteraceae</taxon>
        <taxon>Candidatus Ozemobacter</taxon>
    </lineage>
</organism>
<dbReference type="Proteomes" id="UP000252355">
    <property type="component" value="Unassembled WGS sequence"/>
</dbReference>
<reference evidence="2 3" key="1">
    <citation type="submission" date="2018-05" db="EMBL/GenBank/DDBJ databases">
        <title>A metagenomic window into the 2 km-deep terrestrial subsurface aquifer revealed taxonomically and functionally diverse microbial community comprising novel uncultured bacterial lineages.</title>
        <authorList>
            <person name="Kadnikov V.V."/>
            <person name="Mardanov A.V."/>
            <person name="Beletsky A.V."/>
            <person name="Banks D."/>
            <person name="Pimenov N.V."/>
            <person name="Frank Y.A."/>
            <person name="Karnachuk O.V."/>
            <person name="Ravin N.V."/>
        </authorList>
    </citation>
    <scope>NUCLEOTIDE SEQUENCE [LARGE SCALE GENOMIC DNA]</scope>
    <source>
        <strain evidence="2">BY5</strain>
    </source>
</reference>
<dbReference type="PANTHER" id="PTHR23419:SF8">
    <property type="entry name" value="FI09726P"/>
    <property type="match status" value="1"/>
</dbReference>
<accession>A0A367ZKG6</accession>
<dbReference type="Pfam" id="PF03091">
    <property type="entry name" value="CutA1"/>
    <property type="match status" value="1"/>
</dbReference>
<name>A0A367ZKG6_9BACT</name>
<comment type="similarity">
    <text evidence="1">Belongs to the CutA family.</text>
</comment>
<proteinExistence type="inferred from homology"/>
<dbReference type="AlphaFoldDB" id="A0A367ZKG6"/>
<dbReference type="SUPFAM" id="SSF54913">
    <property type="entry name" value="GlnB-like"/>
    <property type="match status" value="1"/>
</dbReference>
<dbReference type="InterPro" id="IPR004323">
    <property type="entry name" value="Ion_tolerance_CutA"/>
</dbReference>
<dbReference type="GO" id="GO:0005507">
    <property type="term" value="F:copper ion binding"/>
    <property type="evidence" value="ECO:0007669"/>
    <property type="project" value="TreeGrafter"/>
</dbReference>
<evidence type="ECO:0000313" key="2">
    <source>
        <dbReference type="EMBL" id="RCK78613.1"/>
    </source>
</evidence>
<dbReference type="EMBL" id="QOQW01000021">
    <property type="protein sequence ID" value="RCK78613.1"/>
    <property type="molecule type" value="Genomic_DNA"/>
</dbReference>
<dbReference type="InterPro" id="IPR011322">
    <property type="entry name" value="N-reg_PII-like_a/b"/>
</dbReference>
<dbReference type="GO" id="GO:0010038">
    <property type="term" value="P:response to metal ion"/>
    <property type="evidence" value="ECO:0007669"/>
    <property type="project" value="InterPro"/>
</dbReference>
<sequence>MTDKTVVLVTVPDQKTAELLAHRLLEARLIACAQFLPGLTSVYEWKGKVETAQEWLLILKTRSDAFEKLCERIQSLHPYEVPQIVALPIERGHLPYLQWIDAVMGGRPAADQ</sequence>
<comment type="caution">
    <text evidence="2">The sequence shown here is derived from an EMBL/GenBank/DDBJ whole genome shotgun (WGS) entry which is preliminary data.</text>
</comment>
<dbReference type="Gene3D" id="3.30.70.120">
    <property type="match status" value="1"/>
</dbReference>
<gene>
    <name evidence="2" type="ORF">OZSIB_1335</name>
</gene>
<evidence type="ECO:0000313" key="3">
    <source>
        <dbReference type="Proteomes" id="UP000252355"/>
    </source>
</evidence>
<protein>
    <submittedName>
        <fullName evidence="2">Divalent cation tolerance protein CutA</fullName>
    </submittedName>
</protein>